<dbReference type="EMBL" id="CM042011">
    <property type="protein sequence ID" value="KAI3763771.1"/>
    <property type="molecule type" value="Genomic_DNA"/>
</dbReference>
<protein>
    <submittedName>
        <fullName evidence="1">Uncharacterized protein</fullName>
    </submittedName>
</protein>
<sequence length="166" mass="19252">MTYSYCELWASEFKRVAFDLHSQSDITSESHNAAIEIRRILEKSENNLETIARIVKKRDKIVLEVLLEAAELDRKYTKTVSDENDDVMKFSVTDTSSMDAITLVRQNQTLLSNFLINSLMKEQHSMREILLQSLVCMLHSATKLYGMKRGIEKNQKNQDLNLIYTE</sequence>
<organism evidence="1 2">
    <name type="scientific">Cichorium intybus</name>
    <name type="common">Chicory</name>
    <dbReference type="NCBI Taxonomy" id="13427"/>
    <lineage>
        <taxon>Eukaryota</taxon>
        <taxon>Viridiplantae</taxon>
        <taxon>Streptophyta</taxon>
        <taxon>Embryophyta</taxon>
        <taxon>Tracheophyta</taxon>
        <taxon>Spermatophyta</taxon>
        <taxon>Magnoliopsida</taxon>
        <taxon>eudicotyledons</taxon>
        <taxon>Gunneridae</taxon>
        <taxon>Pentapetalae</taxon>
        <taxon>asterids</taxon>
        <taxon>campanulids</taxon>
        <taxon>Asterales</taxon>
        <taxon>Asteraceae</taxon>
        <taxon>Cichorioideae</taxon>
        <taxon>Cichorieae</taxon>
        <taxon>Cichoriinae</taxon>
        <taxon>Cichorium</taxon>
    </lineage>
</organism>
<name>A0ACB9EYG7_CICIN</name>
<comment type="caution">
    <text evidence="1">The sequence shown here is derived from an EMBL/GenBank/DDBJ whole genome shotgun (WGS) entry which is preliminary data.</text>
</comment>
<dbReference type="Proteomes" id="UP001055811">
    <property type="component" value="Linkage Group LG03"/>
</dbReference>
<gene>
    <name evidence="1" type="ORF">L2E82_13768</name>
</gene>
<reference evidence="2" key="1">
    <citation type="journal article" date="2022" name="Mol. Ecol. Resour.">
        <title>The genomes of chicory, endive, great burdock and yacon provide insights into Asteraceae palaeo-polyploidization history and plant inulin production.</title>
        <authorList>
            <person name="Fan W."/>
            <person name="Wang S."/>
            <person name="Wang H."/>
            <person name="Wang A."/>
            <person name="Jiang F."/>
            <person name="Liu H."/>
            <person name="Zhao H."/>
            <person name="Xu D."/>
            <person name="Zhang Y."/>
        </authorList>
    </citation>
    <scope>NUCLEOTIDE SEQUENCE [LARGE SCALE GENOMIC DNA]</scope>
    <source>
        <strain evidence="2">cv. Punajuju</strain>
    </source>
</reference>
<proteinExistence type="predicted"/>
<reference evidence="1 2" key="2">
    <citation type="journal article" date="2022" name="Mol. Ecol. Resour.">
        <title>The genomes of chicory, endive, great burdock and yacon provide insights into Asteraceae paleo-polyploidization history and plant inulin production.</title>
        <authorList>
            <person name="Fan W."/>
            <person name="Wang S."/>
            <person name="Wang H."/>
            <person name="Wang A."/>
            <person name="Jiang F."/>
            <person name="Liu H."/>
            <person name="Zhao H."/>
            <person name="Xu D."/>
            <person name="Zhang Y."/>
        </authorList>
    </citation>
    <scope>NUCLEOTIDE SEQUENCE [LARGE SCALE GENOMIC DNA]</scope>
    <source>
        <strain evidence="2">cv. Punajuju</strain>
        <tissue evidence="1">Leaves</tissue>
    </source>
</reference>
<evidence type="ECO:0000313" key="2">
    <source>
        <dbReference type="Proteomes" id="UP001055811"/>
    </source>
</evidence>
<accession>A0ACB9EYG7</accession>
<evidence type="ECO:0000313" key="1">
    <source>
        <dbReference type="EMBL" id="KAI3763771.1"/>
    </source>
</evidence>
<keyword evidence="2" id="KW-1185">Reference proteome</keyword>